<name>A0AAD5YEI3_9APHY</name>
<keyword evidence="4" id="KW-1185">Reference proteome</keyword>
<evidence type="ECO:0000313" key="4">
    <source>
        <dbReference type="Proteomes" id="UP001212997"/>
    </source>
</evidence>
<feature type="region of interest" description="Disordered" evidence="2">
    <location>
        <begin position="1"/>
        <end position="41"/>
    </location>
</feature>
<feature type="compositionally biased region" description="Acidic residues" evidence="2">
    <location>
        <begin position="7"/>
        <end position="16"/>
    </location>
</feature>
<protein>
    <submittedName>
        <fullName evidence="3">Uncharacterized protein</fullName>
    </submittedName>
</protein>
<feature type="coiled-coil region" evidence="1">
    <location>
        <begin position="58"/>
        <end position="92"/>
    </location>
</feature>
<evidence type="ECO:0000313" key="3">
    <source>
        <dbReference type="EMBL" id="KAJ3484189.1"/>
    </source>
</evidence>
<comment type="caution">
    <text evidence="3">The sequence shown here is derived from an EMBL/GenBank/DDBJ whole genome shotgun (WGS) entry which is preliminary data.</text>
</comment>
<evidence type="ECO:0000256" key="2">
    <source>
        <dbReference type="SAM" id="MobiDB-lite"/>
    </source>
</evidence>
<accession>A0AAD5YEI3</accession>
<evidence type="ECO:0000256" key="1">
    <source>
        <dbReference type="SAM" id="Coils"/>
    </source>
</evidence>
<reference evidence="3" key="1">
    <citation type="submission" date="2022-07" db="EMBL/GenBank/DDBJ databases">
        <title>Genome Sequence of Physisporinus lineatus.</title>
        <authorList>
            <person name="Buettner E."/>
        </authorList>
    </citation>
    <scope>NUCLEOTIDE SEQUENCE</scope>
    <source>
        <strain evidence="3">VT162</strain>
    </source>
</reference>
<dbReference type="AlphaFoldDB" id="A0AAD5YEI3"/>
<sequence length="108" mass="12477">MVSGENAPDEDMDEVMSDVQRWLTEGHSREAPSDSPPQHRSTAVYNAVTALHRYRIVRHQQDKKYQTLKQQRDELLRRLNVTEHDVQQARAVEDNLVANLREAQDGAK</sequence>
<dbReference type="Proteomes" id="UP001212997">
    <property type="component" value="Unassembled WGS sequence"/>
</dbReference>
<gene>
    <name evidence="3" type="ORF">NLI96_g5811</name>
</gene>
<keyword evidence="1" id="KW-0175">Coiled coil</keyword>
<dbReference type="EMBL" id="JANAWD010000198">
    <property type="protein sequence ID" value="KAJ3484189.1"/>
    <property type="molecule type" value="Genomic_DNA"/>
</dbReference>
<organism evidence="3 4">
    <name type="scientific">Meripilus lineatus</name>
    <dbReference type="NCBI Taxonomy" id="2056292"/>
    <lineage>
        <taxon>Eukaryota</taxon>
        <taxon>Fungi</taxon>
        <taxon>Dikarya</taxon>
        <taxon>Basidiomycota</taxon>
        <taxon>Agaricomycotina</taxon>
        <taxon>Agaricomycetes</taxon>
        <taxon>Polyporales</taxon>
        <taxon>Meripilaceae</taxon>
        <taxon>Meripilus</taxon>
    </lineage>
</organism>
<proteinExistence type="predicted"/>